<keyword evidence="5" id="KW-1133">Transmembrane helix</keyword>
<gene>
    <name evidence="6" type="ORF">RchiOBHm_Chr4g0420781</name>
</gene>
<keyword evidence="6" id="KW-0456">Lyase</keyword>
<protein>
    <submittedName>
        <fullName evidence="6">Putative adenosylmethionine decarboxylase</fullName>
        <ecNumber evidence="6">4.1.1.50</ecNumber>
    </submittedName>
</protein>
<accession>A0A2P6QY61</accession>
<feature type="transmembrane region" description="Helical" evidence="5">
    <location>
        <begin position="221"/>
        <end position="252"/>
    </location>
</feature>
<dbReference type="InterPro" id="IPR016067">
    <property type="entry name" value="S-AdoMet_deCO2ase_core"/>
</dbReference>
<keyword evidence="7" id="KW-1185">Reference proteome</keyword>
<dbReference type="AlphaFoldDB" id="A0A2P6QY61"/>
<dbReference type="SUPFAM" id="SSF56276">
    <property type="entry name" value="S-adenosylmethionine decarboxylase"/>
    <property type="match status" value="1"/>
</dbReference>
<evidence type="ECO:0000313" key="7">
    <source>
        <dbReference type="Proteomes" id="UP000238479"/>
    </source>
</evidence>
<dbReference type="Gene3D" id="3.60.90.10">
    <property type="entry name" value="S-adenosylmethionine decarboxylase"/>
    <property type="match status" value="1"/>
</dbReference>
<dbReference type="InterPro" id="IPR048283">
    <property type="entry name" value="AdoMetDC-like"/>
</dbReference>
<comment type="caution">
    <text evidence="6">The sequence shown here is derived from an EMBL/GenBank/DDBJ whole genome shotgun (WGS) entry which is preliminary data.</text>
</comment>
<evidence type="ECO:0000256" key="3">
    <source>
        <dbReference type="ARBA" id="ARBA00023066"/>
    </source>
</evidence>
<keyword evidence="5" id="KW-0812">Transmembrane</keyword>
<comment type="pathway">
    <text evidence="1">Amine and polyamine biosynthesis; S-adenosylmethioninamine biosynthesis; S-adenosylmethioninamine from S-adenosyl-L-methionine: step 1/1.</text>
</comment>
<keyword evidence="3" id="KW-0745">Spermidine biosynthesis</keyword>
<name>A0A2P6QY61_ROSCH</name>
<dbReference type="Proteomes" id="UP000238479">
    <property type="component" value="Chromosome 4"/>
</dbReference>
<proteinExistence type="inferred from homology"/>
<keyword evidence="5" id="KW-0472">Membrane</keyword>
<sequence length="258" mass="28666">MTDISGIRKILPDSKVTAIAFDPSGYSMNAVILVKISSDLHRNCPNTDGEGGDALIQEDVSGMGFLQRGLAEQWLGSKAKQDWVPRVFLGVQWAWACLGYSRRVFAWALSSVWIRIWDPGDFLWILLSATFWNWNFGYLGRRLLSTQRITLRGVGKVGHTTAGYLDRRLPSIRRIFLRGSMVGHTIGTVLHSPDSVWCLIKCLIASFISLLGFIFDALLHLVLLLLFYILIMLIVGVIGLVILAAVTLLGILARGSCF</sequence>
<dbReference type="Pfam" id="PF01536">
    <property type="entry name" value="SAM_decarbox"/>
    <property type="match status" value="1"/>
</dbReference>
<evidence type="ECO:0000256" key="4">
    <source>
        <dbReference type="ARBA" id="ARBA00023115"/>
    </source>
</evidence>
<evidence type="ECO:0000256" key="2">
    <source>
        <dbReference type="ARBA" id="ARBA00008466"/>
    </source>
</evidence>
<evidence type="ECO:0000313" key="6">
    <source>
        <dbReference type="EMBL" id="PRQ39049.1"/>
    </source>
</evidence>
<feature type="transmembrane region" description="Helical" evidence="5">
    <location>
        <begin position="196"/>
        <end position="215"/>
    </location>
</feature>
<evidence type="ECO:0000256" key="1">
    <source>
        <dbReference type="ARBA" id="ARBA00004911"/>
    </source>
</evidence>
<dbReference type="EMBL" id="PDCK01000042">
    <property type="protein sequence ID" value="PRQ39049.1"/>
    <property type="molecule type" value="Genomic_DNA"/>
</dbReference>
<dbReference type="GO" id="GO:0004014">
    <property type="term" value="F:adenosylmethionine decarboxylase activity"/>
    <property type="evidence" value="ECO:0007669"/>
    <property type="project" value="UniProtKB-EC"/>
</dbReference>
<dbReference type="Gramene" id="PRQ39049">
    <property type="protein sequence ID" value="PRQ39049"/>
    <property type="gene ID" value="RchiOBHm_Chr4g0420781"/>
</dbReference>
<organism evidence="6 7">
    <name type="scientific">Rosa chinensis</name>
    <name type="common">China rose</name>
    <dbReference type="NCBI Taxonomy" id="74649"/>
    <lineage>
        <taxon>Eukaryota</taxon>
        <taxon>Viridiplantae</taxon>
        <taxon>Streptophyta</taxon>
        <taxon>Embryophyta</taxon>
        <taxon>Tracheophyta</taxon>
        <taxon>Spermatophyta</taxon>
        <taxon>Magnoliopsida</taxon>
        <taxon>eudicotyledons</taxon>
        <taxon>Gunneridae</taxon>
        <taxon>Pentapetalae</taxon>
        <taxon>rosids</taxon>
        <taxon>fabids</taxon>
        <taxon>Rosales</taxon>
        <taxon>Rosaceae</taxon>
        <taxon>Rosoideae</taxon>
        <taxon>Rosoideae incertae sedis</taxon>
        <taxon>Rosa</taxon>
    </lineage>
</organism>
<dbReference type="GO" id="GO:0008295">
    <property type="term" value="P:spermidine biosynthetic process"/>
    <property type="evidence" value="ECO:0007669"/>
    <property type="project" value="UniProtKB-KW"/>
</dbReference>
<dbReference type="EC" id="4.1.1.50" evidence="6"/>
<reference evidence="6 7" key="1">
    <citation type="journal article" date="2018" name="Nat. Genet.">
        <title>The Rosa genome provides new insights in the design of modern roses.</title>
        <authorList>
            <person name="Bendahmane M."/>
        </authorList>
    </citation>
    <scope>NUCLEOTIDE SEQUENCE [LARGE SCALE GENOMIC DNA]</scope>
    <source>
        <strain evidence="7">cv. Old Blush</strain>
    </source>
</reference>
<evidence type="ECO:0000256" key="5">
    <source>
        <dbReference type="SAM" id="Phobius"/>
    </source>
</evidence>
<keyword evidence="4" id="KW-0620">Polyamine biosynthesis</keyword>
<comment type="similarity">
    <text evidence="2">Belongs to the eukaryotic AdoMetDC family.</text>
</comment>